<evidence type="ECO:0000313" key="3">
    <source>
        <dbReference type="Proteomes" id="UP001596154"/>
    </source>
</evidence>
<proteinExistence type="predicted"/>
<dbReference type="RefSeq" id="WP_381030481.1">
    <property type="nucleotide sequence ID" value="NZ_JBHSNY010000015.1"/>
</dbReference>
<reference evidence="3" key="1">
    <citation type="journal article" date="2019" name="Int. J. Syst. Evol. Microbiol.">
        <title>The Global Catalogue of Microorganisms (GCM) 10K type strain sequencing project: providing services to taxonomists for standard genome sequencing and annotation.</title>
        <authorList>
            <consortium name="The Broad Institute Genomics Platform"/>
            <consortium name="The Broad Institute Genome Sequencing Center for Infectious Disease"/>
            <person name="Wu L."/>
            <person name="Ma J."/>
        </authorList>
    </citation>
    <scope>NUCLEOTIDE SEQUENCE [LARGE SCALE GENOMIC DNA]</scope>
    <source>
        <strain evidence="3">CGMCC 4.7248</strain>
    </source>
</reference>
<feature type="transmembrane region" description="Helical" evidence="1">
    <location>
        <begin position="20"/>
        <end position="39"/>
    </location>
</feature>
<dbReference type="Proteomes" id="UP001596154">
    <property type="component" value="Unassembled WGS sequence"/>
</dbReference>
<sequence length="42" mass="4528">MHYPPYRAAPRRQTSNGAPSPLVFVLLITTPAVVAAAALRPR</sequence>
<comment type="caution">
    <text evidence="2">The sequence shown here is derived from an EMBL/GenBank/DDBJ whole genome shotgun (WGS) entry which is preliminary data.</text>
</comment>
<protein>
    <recommendedName>
        <fullName evidence="4">Secreted proline-rich protein</fullName>
    </recommendedName>
</protein>
<gene>
    <name evidence="2" type="ORF">ACFPZJ_35440</name>
</gene>
<name>A0ABW0V2B7_9ACTN</name>
<keyword evidence="1" id="KW-0812">Transmembrane</keyword>
<keyword evidence="1" id="KW-0472">Membrane</keyword>
<dbReference type="EMBL" id="JBHSNY010000015">
    <property type="protein sequence ID" value="MFC5638959.1"/>
    <property type="molecule type" value="Genomic_DNA"/>
</dbReference>
<evidence type="ECO:0000256" key="1">
    <source>
        <dbReference type="SAM" id="Phobius"/>
    </source>
</evidence>
<keyword evidence="3" id="KW-1185">Reference proteome</keyword>
<evidence type="ECO:0008006" key="4">
    <source>
        <dbReference type="Google" id="ProtNLM"/>
    </source>
</evidence>
<evidence type="ECO:0000313" key="2">
    <source>
        <dbReference type="EMBL" id="MFC5638959.1"/>
    </source>
</evidence>
<organism evidence="2 3">
    <name type="scientific">Streptomyces bullii</name>
    <dbReference type="NCBI Taxonomy" id="349910"/>
    <lineage>
        <taxon>Bacteria</taxon>
        <taxon>Bacillati</taxon>
        <taxon>Actinomycetota</taxon>
        <taxon>Actinomycetes</taxon>
        <taxon>Kitasatosporales</taxon>
        <taxon>Streptomycetaceae</taxon>
        <taxon>Streptomyces</taxon>
    </lineage>
</organism>
<keyword evidence="1" id="KW-1133">Transmembrane helix</keyword>
<accession>A0ABW0V2B7</accession>